<protein>
    <submittedName>
        <fullName evidence="1">Uncharacterized protein</fullName>
    </submittedName>
</protein>
<keyword evidence="2" id="KW-1185">Reference proteome</keyword>
<evidence type="ECO:0000313" key="1">
    <source>
        <dbReference type="EMBL" id="KAJ4429795.1"/>
    </source>
</evidence>
<accession>A0ABQ8S7T2</accession>
<reference evidence="1 2" key="1">
    <citation type="journal article" date="2022" name="Allergy">
        <title>Genome assembly and annotation of Periplaneta americana reveal a comprehensive cockroach allergen profile.</title>
        <authorList>
            <person name="Wang L."/>
            <person name="Xiong Q."/>
            <person name="Saelim N."/>
            <person name="Wang L."/>
            <person name="Nong W."/>
            <person name="Wan A.T."/>
            <person name="Shi M."/>
            <person name="Liu X."/>
            <person name="Cao Q."/>
            <person name="Hui J.H.L."/>
            <person name="Sookrung N."/>
            <person name="Leung T.F."/>
            <person name="Tungtrongchitr A."/>
            <person name="Tsui S.K.W."/>
        </authorList>
    </citation>
    <scope>NUCLEOTIDE SEQUENCE [LARGE SCALE GENOMIC DNA]</scope>
    <source>
        <strain evidence="1">PWHHKU_190912</strain>
    </source>
</reference>
<sequence length="194" mass="21591">MFLSQSESPSFTTIQKNRSDCSVPKKYYVPNNSSEITVTSGDDCRFIGTSSDVPTVISSRNIPCATRYCEPATAGQVSSSESEHCYFGTGGPDLLFIFATVPRESEHTLCNAGYCEPATAGQVSSSSRNTVISEQEVPTYCSFLQQFRDRNSSKITVVLFLPISNRSTIRITTQYTTRFHDVINTRKHHNKTTW</sequence>
<dbReference type="EMBL" id="JAJSOF020000033">
    <property type="protein sequence ID" value="KAJ4429795.1"/>
    <property type="molecule type" value="Genomic_DNA"/>
</dbReference>
<proteinExistence type="predicted"/>
<gene>
    <name evidence="1" type="ORF">ANN_21999</name>
</gene>
<name>A0ABQ8S7T2_PERAM</name>
<evidence type="ECO:0000313" key="2">
    <source>
        <dbReference type="Proteomes" id="UP001148838"/>
    </source>
</evidence>
<organism evidence="1 2">
    <name type="scientific">Periplaneta americana</name>
    <name type="common">American cockroach</name>
    <name type="synonym">Blatta americana</name>
    <dbReference type="NCBI Taxonomy" id="6978"/>
    <lineage>
        <taxon>Eukaryota</taxon>
        <taxon>Metazoa</taxon>
        <taxon>Ecdysozoa</taxon>
        <taxon>Arthropoda</taxon>
        <taxon>Hexapoda</taxon>
        <taxon>Insecta</taxon>
        <taxon>Pterygota</taxon>
        <taxon>Neoptera</taxon>
        <taxon>Polyneoptera</taxon>
        <taxon>Dictyoptera</taxon>
        <taxon>Blattodea</taxon>
        <taxon>Blattoidea</taxon>
        <taxon>Blattidae</taxon>
        <taxon>Blattinae</taxon>
        <taxon>Periplaneta</taxon>
    </lineage>
</organism>
<comment type="caution">
    <text evidence="1">The sequence shown here is derived from an EMBL/GenBank/DDBJ whole genome shotgun (WGS) entry which is preliminary data.</text>
</comment>
<dbReference type="Proteomes" id="UP001148838">
    <property type="component" value="Unassembled WGS sequence"/>
</dbReference>